<dbReference type="InParanoid" id="A0A2T2ZW72"/>
<keyword evidence="2" id="KW-1185">Reference proteome</keyword>
<reference evidence="1 2" key="1">
    <citation type="journal article" date="2018" name="Mycol. Prog.">
        <title>Coniella lustricola, a new species from submerged detritus.</title>
        <authorList>
            <person name="Raudabaugh D.B."/>
            <person name="Iturriaga T."/>
            <person name="Carver A."/>
            <person name="Mondo S."/>
            <person name="Pangilinan J."/>
            <person name="Lipzen A."/>
            <person name="He G."/>
            <person name="Amirebrahimi M."/>
            <person name="Grigoriev I.V."/>
            <person name="Miller A.N."/>
        </authorList>
    </citation>
    <scope>NUCLEOTIDE SEQUENCE [LARGE SCALE GENOMIC DNA]</scope>
    <source>
        <strain evidence="1 2">B22-T-1</strain>
    </source>
</reference>
<dbReference type="EMBL" id="KZ678613">
    <property type="protein sequence ID" value="PSR78343.1"/>
    <property type="molecule type" value="Genomic_DNA"/>
</dbReference>
<organism evidence="1 2">
    <name type="scientific">Coniella lustricola</name>
    <dbReference type="NCBI Taxonomy" id="2025994"/>
    <lineage>
        <taxon>Eukaryota</taxon>
        <taxon>Fungi</taxon>
        <taxon>Dikarya</taxon>
        <taxon>Ascomycota</taxon>
        <taxon>Pezizomycotina</taxon>
        <taxon>Sordariomycetes</taxon>
        <taxon>Sordariomycetidae</taxon>
        <taxon>Diaporthales</taxon>
        <taxon>Schizoparmaceae</taxon>
        <taxon>Coniella</taxon>
    </lineage>
</organism>
<protein>
    <submittedName>
        <fullName evidence="1">Uncharacterized protein</fullName>
    </submittedName>
</protein>
<sequence>MMVFRVHNLQIVAWLQGAKKQMNYGQGARSRAVGCWSSCVGSWLAPFDFGCPSCWVASIDTAYIVVCRARDVGNHEHLKTVIVFKSMQIQITLSGGSRATSSESRGLRAVPNILLDEPVLKIHSAKEKKSPVILQLGTKTCVSPGLDTMIDMCEEAPSPPQSAKSFGVVILYTRLLGRAASLLFAQAPCKTHSAESLTMTRLEDDQLNYPDNSRAIAPSLALLLDGFLRQASFSSLGTSS</sequence>
<accession>A0A2T2ZW72</accession>
<evidence type="ECO:0000313" key="1">
    <source>
        <dbReference type="EMBL" id="PSR78343.1"/>
    </source>
</evidence>
<proteinExistence type="predicted"/>
<dbReference type="Proteomes" id="UP000241462">
    <property type="component" value="Unassembled WGS sequence"/>
</dbReference>
<dbReference type="AlphaFoldDB" id="A0A2T2ZW72"/>
<evidence type="ECO:0000313" key="2">
    <source>
        <dbReference type="Proteomes" id="UP000241462"/>
    </source>
</evidence>
<name>A0A2T2ZW72_9PEZI</name>
<gene>
    <name evidence="1" type="ORF">BD289DRAFT_127641</name>
</gene>